<organism evidence="1">
    <name type="scientific">hydrothermal vent metagenome</name>
    <dbReference type="NCBI Taxonomy" id="652676"/>
    <lineage>
        <taxon>unclassified sequences</taxon>
        <taxon>metagenomes</taxon>
        <taxon>ecological metagenomes</taxon>
    </lineage>
</organism>
<accession>A0A3B1CBG5</accession>
<gene>
    <name evidence="1" type="ORF">MNBD_NITROSPINAE02-1194</name>
</gene>
<reference evidence="1" key="1">
    <citation type="submission" date="2018-06" db="EMBL/GenBank/DDBJ databases">
        <authorList>
            <person name="Zhirakovskaya E."/>
        </authorList>
    </citation>
    <scope>NUCLEOTIDE SEQUENCE</scope>
</reference>
<sequence length="105" mass="11797">MLCYNYEFRNNILFPNSCRKMKKLATGTPFAFGWRPVGAVASAEETAQPKPKRGWWWRFAGASLFSNQVNRCSVRVTPALAKMKTCILMHNKILAPLTGNFVKGG</sequence>
<dbReference type="AlphaFoldDB" id="A0A3B1CBG5"/>
<evidence type="ECO:0000313" key="1">
    <source>
        <dbReference type="EMBL" id="VAX25522.1"/>
    </source>
</evidence>
<proteinExistence type="predicted"/>
<protein>
    <submittedName>
        <fullName evidence="1">Uncharacterized protein</fullName>
    </submittedName>
</protein>
<name>A0A3B1CBG5_9ZZZZ</name>
<dbReference type="EMBL" id="UOGE01000106">
    <property type="protein sequence ID" value="VAX25522.1"/>
    <property type="molecule type" value="Genomic_DNA"/>
</dbReference>